<keyword evidence="5" id="KW-1185">Reference proteome</keyword>
<accession>A0A5C5BB34</accession>
<proteinExistence type="predicted"/>
<dbReference type="Pfam" id="PF00294">
    <property type="entry name" value="PfkB"/>
    <property type="match status" value="1"/>
</dbReference>
<dbReference type="Proteomes" id="UP000313849">
    <property type="component" value="Unassembled WGS sequence"/>
</dbReference>
<sequence length="308" mass="30977">MTARVLSTVSVLVDLPFAAPHLPERGGDVLGVAGAPTPGGGFTVVAAAARQDVAAALVGLVGPGPYGMLAARCLAREGVAVLLTPEAPGPADANGATDTGLCVTITEPDGERTFLTAPGLEAHLTPGMLAAVRVHRKDVVVVSGYDLVNPGGRALAAWVTAVPDACVLLDPGPLVGEIDREVLLAVAHRADVLTLNERETRLLGGAAAVRHLVRPEATVLRRRGAAGCVLDTGTSAHTVPAPAVTTVDSTGAGDAHTGVLAAEVLRGTPLPEAVRRANVAGALTASRRGPATAPTRGEIDAHLARHGG</sequence>
<organism evidence="4 5">
    <name type="scientific">Miniimonas arenae</name>
    <dbReference type="NCBI Taxonomy" id="676201"/>
    <lineage>
        <taxon>Bacteria</taxon>
        <taxon>Bacillati</taxon>
        <taxon>Actinomycetota</taxon>
        <taxon>Actinomycetes</taxon>
        <taxon>Micrococcales</taxon>
        <taxon>Beutenbergiaceae</taxon>
        <taxon>Miniimonas</taxon>
    </lineage>
</organism>
<dbReference type="OrthoDB" id="8578462at2"/>
<dbReference type="PANTHER" id="PTHR10584:SF167">
    <property type="entry name" value="PFKB DOMAIN PROTEIN"/>
    <property type="match status" value="1"/>
</dbReference>
<dbReference type="AlphaFoldDB" id="A0A5C5BB34"/>
<dbReference type="SUPFAM" id="SSF53613">
    <property type="entry name" value="Ribokinase-like"/>
    <property type="match status" value="1"/>
</dbReference>
<dbReference type="GO" id="GO:0016301">
    <property type="term" value="F:kinase activity"/>
    <property type="evidence" value="ECO:0007669"/>
    <property type="project" value="UniProtKB-KW"/>
</dbReference>
<evidence type="ECO:0000313" key="4">
    <source>
        <dbReference type="EMBL" id="TNU73929.1"/>
    </source>
</evidence>
<dbReference type="Gene3D" id="3.40.1190.20">
    <property type="match status" value="1"/>
</dbReference>
<keyword evidence="1" id="KW-0808">Transferase</keyword>
<name>A0A5C5BB34_9MICO</name>
<dbReference type="PANTHER" id="PTHR10584">
    <property type="entry name" value="SUGAR KINASE"/>
    <property type="match status" value="1"/>
</dbReference>
<gene>
    <name evidence="4" type="ORF">FH969_08735</name>
</gene>
<evidence type="ECO:0000259" key="3">
    <source>
        <dbReference type="Pfam" id="PF00294"/>
    </source>
</evidence>
<dbReference type="InterPro" id="IPR011611">
    <property type="entry name" value="PfkB_dom"/>
</dbReference>
<dbReference type="EMBL" id="VENP01000029">
    <property type="protein sequence ID" value="TNU73929.1"/>
    <property type="molecule type" value="Genomic_DNA"/>
</dbReference>
<dbReference type="InterPro" id="IPR029056">
    <property type="entry name" value="Ribokinase-like"/>
</dbReference>
<keyword evidence="2 4" id="KW-0418">Kinase</keyword>
<dbReference type="RefSeq" id="WP_139986985.1">
    <property type="nucleotide sequence ID" value="NZ_VENP01000029.1"/>
</dbReference>
<evidence type="ECO:0000313" key="5">
    <source>
        <dbReference type="Proteomes" id="UP000313849"/>
    </source>
</evidence>
<feature type="domain" description="Carbohydrate kinase PfkB" evidence="3">
    <location>
        <begin position="39"/>
        <end position="292"/>
    </location>
</feature>
<comment type="caution">
    <text evidence="4">The sequence shown here is derived from an EMBL/GenBank/DDBJ whole genome shotgun (WGS) entry which is preliminary data.</text>
</comment>
<reference evidence="4 5" key="1">
    <citation type="submission" date="2019-06" db="EMBL/GenBank/DDBJ databases">
        <title>Draft genome sequence of Miniimonas arenae KCTC 19750T isolated from sea sand.</title>
        <authorList>
            <person name="Park S.-J."/>
        </authorList>
    </citation>
    <scope>NUCLEOTIDE SEQUENCE [LARGE SCALE GENOMIC DNA]</scope>
    <source>
        <strain evidence="4 5">KCTC 19750</strain>
    </source>
</reference>
<evidence type="ECO:0000256" key="2">
    <source>
        <dbReference type="ARBA" id="ARBA00022777"/>
    </source>
</evidence>
<evidence type="ECO:0000256" key="1">
    <source>
        <dbReference type="ARBA" id="ARBA00022679"/>
    </source>
</evidence>
<protein>
    <submittedName>
        <fullName evidence="4">Sugar kinase</fullName>
    </submittedName>
</protein>